<reference evidence="2" key="1">
    <citation type="journal article" date="2019" name="Int. J. Syst. Evol. Microbiol.">
        <title>The Global Catalogue of Microorganisms (GCM) 10K type strain sequencing project: providing services to taxonomists for standard genome sequencing and annotation.</title>
        <authorList>
            <consortium name="The Broad Institute Genomics Platform"/>
            <consortium name="The Broad Institute Genome Sequencing Center for Infectious Disease"/>
            <person name="Wu L."/>
            <person name="Ma J."/>
        </authorList>
    </citation>
    <scope>NUCLEOTIDE SEQUENCE [LARGE SCALE GENOMIC DNA]</scope>
    <source>
        <strain evidence="2">CCUG 62114</strain>
    </source>
</reference>
<dbReference type="Proteomes" id="UP001596997">
    <property type="component" value="Unassembled WGS sequence"/>
</dbReference>
<sequence length="231" mass="27672">MKLYVGIFVLLSVMFFSCKKEYTQREKDRIEALTANHVYKYKVPEDAFVFCLDTIKTREEFDKLDDEYCKKGKGLNTYMYLSTYGVYLPFIFESFCGDIFCYKKRDVMRMSVNKDFKWLVNDELYEELSQVEMDKVLKNYYEFMESNMRNKSSLIIFNASHIKNNYQRDSVFISIVHSYYSFIKEKKRVSNKSIDRLRVEYPINLQVVDNYHYSILPPPPPPLSKEKIIID</sequence>
<name>A0ABW3I160_9FLAO</name>
<evidence type="ECO:0000313" key="2">
    <source>
        <dbReference type="Proteomes" id="UP001596997"/>
    </source>
</evidence>
<proteinExistence type="predicted"/>
<dbReference type="PROSITE" id="PS51257">
    <property type="entry name" value="PROKAR_LIPOPROTEIN"/>
    <property type="match status" value="1"/>
</dbReference>
<gene>
    <name evidence="1" type="ORF">ACFQ1O_04985</name>
</gene>
<accession>A0ABW3I160</accession>
<evidence type="ECO:0000313" key="1">
    <source>
        <dbReference type="EMBL" id="MFD0963352.1"/>
    </source>
</evidence>
<protein>
    <recommendedName>
        <fullName evidence="3">Lipoprotein</fullName>
    </recommendedName>
</protein>
<dbReference type="RefSeq" id="WP_377713982.1">
    <property type="nucleotide sequence ID" value="NZ_JBHTJM010000006.1"/>
</dbReference>
<keyword evidence="2" id="KW-1185">Reference proteome</keyword>
<comment type="caution">
    <text evidence="1">The sequence shown here is derived from an EMBL/GenBank/DDBJ whole genome shotgun (WGS) entry which is preliminary data.</text>
</comment>
<organism evidence="1 2">
    <name type="scientific">Pseudofulvibacter geojedonensis</name>
    <dbReference type="NCBI Taxonomy" id="1123758"/>
    <lineage>
        <taxon>Bacteria</taxon>
        <taxon>Pseudomonadati</taxon>
        <taxon>Bacteroidota</taxon>
        <taxon>Flavobacteriia</taxon>
        <taxon>Flavobacteriales</taxon>
        <taxon>Flavobacteriaceae</taxon>
        <taxon>Pseudofulvibacter</taxon>
    </lineage>
</organism>
<evidence type="ECO:0008006" key="3">
    <source>
        <dbReference type="Google" id="ProtNLM"/>
    </source>
</evidence>
<dbReference type="EMBL" id="JBHTJM010000006">
    <property type="protein sequence ID" value="MFD0963352.1"/>
    <property type="molecule type" value="Genomic_DNA"/>
</dbReference>